<dbReference type="KEGG" id="nta:107793707"/>
<dbReference type="RefSeq" id="XP_016471599.1">
    <property type="nucleotide sequence ID" value="XM_016616113.1"/>
</dbReference>
<dbReference type="InterPro" id="IPR043502">
    <property type="entry name" value="DNA/RNA_pol_sf"/>
</dbReference>
<accession>A0A1S4A4S8</accession>
<dbReference type="PANTHER" id="PTHR11439:SF470">
    <property type="entry name" value="CYSTEINE-RICH RLK (RECEPTOR-LIKE PROTEIN KINASE) 8"/>
    <property type="match status" value="1"/>
</dbReference>
<reference evidence="2" key="1">
    <citation type="submission" date="2025-08" db="UniProtKB">
        <authorList>
            <consortium name="RefSeq"/>
        </authorList>
    </citation>
    <scope>IDENTIFICATION</scope>
</reference>
<organism evidence="2">
    <name type="scientific">Nicotiana tabacum</name>
    <name type="common">Common tobacco</name>
    <dbReference type="NCBI Taxonomy" id="4097"/>
    <lineage>
        <taxon>Eukaryota</taxon>
        <taxon>Viridiplantae</taxon>
        <taxon>Streptophyta</taxon>
        <taxon>Embryophyta</taxon>
        <taxon>Tracheophyta</taxon>
        <taxon>Spermatophyta</taxon>
        <taxon>Magnoliopsida</taxon>
        <taxon>eudicotyledons</taxon>
        <taxon>Gunneridae</taxon>
        <taxon>Pentapetalae</taxon>
        <taxon>asterids</taxon>
        <taxon>lamiids</taxon>
        <taxon>Solanales</taxon>
        <taxon>Solanaceae</taxon>
        <taxon>Nicotianoideae</taxon>
        <taxon>Nicotianeae</taxon>
        <taxon>Nicotiana</taxon>
    </lineage>
</organism>
<feature type="domain" description="Reverse transcriptase Ty1/copia-type" evidence="1">
    <location>
        <begin position="26"/>
        <end position="106"/>
    </location>
</feature>
<dbReference type="SUPFAM" id="SSF56672">
    <property type="entry name" value="DNA/RNA polymerases"/>
    <property type="match status" value="1"/>
</dbReference>
<dbReference type="CDD" id="cd09272">
    <property type="entry name" value="RNase_HI_RT_Ty1"/>
    <property type="match status" value="1"/>
</dbReference>
<dbReference type="STRING" id="4097.A0A1S4A4S8"/>
<dbReference type="PaxDb" id="4097-A0A1S4A4S8"/>
<protein>
    <submittedName>
        <fullName evidence="2">Uncharacterized mitochondrial protein AtMg00810-like</fullName>
    </submittedName>
</protein>
<dbReference type="AlphaFoldDB" id="A0A1S4A4S8"/>
<name>A0A1S4A4S8_TOBAC</name>
<proteinExistence type="predicted"/>
<dbReference type="OrthoDB" id="849654at2759"/>
<dbReference type="PANTHER" id="PTHR11439">
    <property type="entry name" value="GAG-POL-RELATED RETROTRANSPOSON"/>
    <property type="match status" value="1"/>
</dbReference>
<evidence type="ECO:0000259" key="1">
    <source>
        <dbReference type="Pfam" id="PF07727"/>
    </source>
</evidence>
<evidence type="ECO:0000313" key="2">
    <source>
        <dbReference type="RefSeq" id="XP_016471599.1"/>
    </source>
</evidence>
<gene>
    <name evidence="2" type="primary">LOC107793707</name>
</gene>
<dbReference type="Pfam" id="PF07727">
    <property type="entry name" value="RVT_2"/>
    <property type="match status" value="1"/>
</dbReference>
<dbReference type="InterPro" id="IPR013103">
    <property type="entry name" value="RVT_2"/>
</dbReference>
<sequence>MKLPPGLSVPSTSSSFAPLKSPYCTVFLAVYVDDIILTGDDLSEISALKSFLDAQSKIKDLGLLHYFLGIEVLHHPSGIILHQKKFINDLLTEYHCSDVSKVIAPLDISLKLNVDVGDLLPEPDKYRSLVGKLNYLTHTRPDLCFTVQHLSQFLQAPRIPHMSGALHVLRYLKGTLDHGVFLNNSSDFSLLDRCDSDWAACPTSRRSVSGFCIHLGGSLISWKSKKQPTVSLSSAEAEYQAMSKVVAELAWLVRLLADLGVPFTTPVPLLCDSQAAIHIAKNPVFHERTKHIKVDCYFIRTKLADGLISLSHVPTSLQMADIFTKSLTGLQHRLLSSKLGVCSPSNLRGVLQMRDPFHICKSHICKEGVAFARWLGTEVFAFAKRVSHLRDLLGLTEFAFAIPVSHLRRSRLRTFGRKCGICS</sequence>